<evidence type="ECO:0000256" key="4">
    <source>
        <dbReference type="ARBA" id="ARBA00022884"/>
    </source>
</evidence>
<comment type="subunit">
    <text evidence="7">Part of the 30S ribosomal subunit. Contacts protein S4.</text>
</comment>
<keyword evidence="6 9" id="KW-0687">Ribonucleoprotein</keyword>
<dbReference type="Pfam" id="PF03719">
    <property type="entry name" value="Ribosomal_S5_C"/>
    <property type="match status" value="1"/>
</dbReference>
<keyword evidence="3" id="KW-0699">rRNA-binding</keyword>
<dbReference type="NCBIfam" id="TIGR01021">
    <property type="entry name" value="rpsE_bact"/>
    <property type="match status" value="1"/>
</dbReference>
<dbReference type="GO" id="GO:0003735">
    <property type="term" value="F:structural constituent of ribosome"/>
    <property type="evidence" value="ECO:0000318"/>
    <property type="project" value="GO_Central"/>
</dbReference>
<comment type="function">
    <text evidence="1">With S4 and S12 plays an important role in translational accuracy.</text>
</comment>
<dbReference type="InterPro" id="IPR005712">
    <property type="entry name" value="Ribosomal_uS5_bac-type"/>
</dbReference>
<accession>A0A1Y1II59</accession>
<evidence type="ECO:0000256" key="8">
    <source>
        <dbReference type="ARBA" id="ARBA00035156"/>
    </source>
</evidence>
<evidence type="ECO:0000259" key="11">
    <source>
        <dbReference type="PROSITE" id="PS50881"/>
    </source>
</evidence>
<dbReference type="Proteomes" id="UP000054558">
    <property type="component" value="Unassembled WGS sequence"/>
</dbReference>
<evidence type="ECO:0000256" key="9">
    <source>
        <dbReference type="PROSITE-ProRule" id="PRU00268"/>
    </source>
</evidence>
<comment type="similarity">
    <text evidence="2 10">Belongs to the universal ribosomal protein uS5 family.</text>
</comment>
<evidence type="ECO:0000256" key="1">
    <source>
        <dbReference type="ARBA" id="ARBA00002524"/>
    </source>
</evidence>
<dbReference type="STRING" id="105231.A0A1Y1II59"/>
<dbReference type="EMBL" id="DF237368">
    <property type="protein sequence ID" value="GAQ88337.1"/>
    <property type="molecule type" value="Genomic_DNA"/>
</dbReference>
<dbReference type="AlphaFoldDB" id="A0A1Y1II59"/>
<keyword evidence="5 9" id="KW-0689">Ribosomal protein</keyword>
<keyword evidence="13" id="KW-1185">Reference proteome</keyword>
<reference evidence="12 13" key="1">
    <citation type="journal article" date="2014" name="Nat. Commun.">
        <title>Klebsormidium flaccidum genome reveals primary factors for plant terrestrial adaptation.</title>
        <authorList>
            <person name="Hori K."/>
            <person name="Maruyama F."/>
            <person name="Fujisawa T."/>
            <person name="Togashi T."/>
            <person name="Yamamoto N."/>
            <person name="Seo M."/>
            <person name="Sato S."/>
            <person name="Yamada T."/>
            <person name="Mori H."/>
            <person name="Tajima N."/>
            <person name="Moriyama T."/>
            <person name="Ikeuchi M."/>
            <person name="Watanabe M."/>
            <person name="Wada H."/>
            <person name="Kobayashi K."/>
            <person name="Saito M."/>
            <person name="Masuda T."/>
            <person name="Sasaki-Sekimoto Y."/>
            <person name="Mashiguchi K."/>
            <person name="Awai K."/>
            <person name="Shimojima M."/>
            <person name="Masuda S."/>
            <person name="Iwai M."/>
            <person name="Nobusawa T."/>
            <person name="Narise T."/>
            <person name="Kondo S."/>
            <person name="Saito H."/>
            <person name="Sato R."/>
            <person name="Murakawa M."/>
            <person name="Ihara Y."/>
            <person name="Oshima-Yamada Y."/>
            <person name="Ohtaka K."/>
            <person name="Satoh M."/>
            <person name="Sonobe K."/>
            <person name="Ishii M."/>
            <person name="Ohtani R."/>
            <person name="Kanamori-Sato M."/>
            <person name="Honoki R."/>
            <person name="Miyazaki D."/>
            <person name="Mochizuki H."/>
            <person name="Umetsu J."/>
            <person name="Higashi K."/>
            <person name="Shibata D."/>
            <person name="Kamiya Y."/>
            <person name="Sato N."/>
            <person name="Nakamura Y."/>
            <person name="Tabata S."/>
            <person name="Ida S."/>
            <person name="Kurokawa K."/>
            <person name="Ohta H."/>
        </authorList>
    </citation>
    <scope>NUCLEOTIDE SEQUENCE [LARGE SCALE GENOMIC DNA]</scope>
    <source>
        <strain evidence="12 13">NIES-2285</strain>
    </source>
</reference>
<evidence type="ECO:0000256" key="2">
    <source>
        <dbReference type="ARBA" id="ARBA00008945"/>
    </source>
</evidence>
<protein>
    <recommendedName>
        <fullName evidence="8">Small ribosomal subunit protein uS5c</fullName>
    </recommendedName>
</protein>
<dbReference type="SUPFAM" id="SSF54768">
    <property type="entry name" value="dsRNA-binding domain-like"/>
    <property type="match status" value="1"/>
</dbReference>
<evidence type="ECO:0000256" key="5">
    <source>
        <dbReference type="ARBA" id="ARBA00022980"/>
    </source>
</evidence>
<evidence type="ECO:0000256" key="10">
    <source>
        <dbReference type="RuleBase" id="RU003823"/>
    </source>
</evidence>
<dbReference type="InterPro" id="IPR020568">
    <property type="entry name" value="Ribosomal_Su5_D2-typ_SF"/>
</dbReference>
<evidence type="ECO:0000256" key="3">
    <source>
        <dbReference type="ARBA" id="ARBA00022730"/>
    </source>
</evidence>
<dbReference type="GO" id="GO:0006412">
    <property type="term" value="P:translation"/>
    <property type="evidence" value="ECO:0000318"/>
    <property type="project" value="GO_Central"/>
</dbReference>
<dbReference type="GO" id="GO:0005763">
    <property type="term" value="C:mitochondrial small ribosomal subunit"/>
    <property type="evidence" value="ECO:0000318"/>
    <property type="project" value="GO_Central"/>
</dbReference>
<sequence length="312" mass="33768">MASTAAVKTLCVASSSISKAASHASGAPSAILPAPFFGRALTGSKACSSAFSGRQLGLSRFTTSGRQCVMVADAPSKDTEEAKPPSYYMNFEPPADIDEFTRDFMNSTLEDEDPEYDTMWKKFFFDEDEEVVEAVDDEEDGIKRLRPPERRKKDQYQENVVQVSRVNKTVKGGNQLSFRAVVVIGDGKGAVGVGVGKAKEVMNAVLKAGVDARRHIIKVPLNKQKSIPHRMEGRYGAAKVLLRPAPLGTGVIAGGSVRTVLEMAGVENTFGKQLGSNNPLNNARATLVAIGNMFDRKEVAEFRKVPIESLRV</sequence>
<evidence type="ECO:0000313" key="13">
    <source>
        <dbReference type="Proteomes" id="UP000054558"/>
    </source>
</evidence>
<gene>
    <name evidence="12" type="ORF">KFL_004190080</name>
</gene>
<dbReference type="InterPro" id="IPR005324">
    <property type="entry name" value="Ribosomal_uS5_C"/>
</dbReference>
<dbReference type="HAMAP" id="MF_01307_B">
    <property type="entry name" value="Ribosomal_uS5_B"/>
    <property type="match status" value="1"/>
</dbReference>
<evidence type="ECO:0000256" key="6">
    <source>
        <dbReference type="ARBA" id="ARBA00023274"/>
    </source>
</evidence>
<dbReference type="OrthoDB" id="309483at2759"/>
<dbReference type="PROSITE" id="PS50881">
    <property type="entry name" value="S5_DSRBD"/>
    <property type="match status" value="1"/>
</dbReference>
<dbReference type="GO" id="GO:0019843">
    <property type="term" value="F:rRNA binding"/>
    <property type="evidence" value="ECO:0007669"/>
    <property type="project" value="UniProtKB-KW"/>
</dbReference>
<dbReference type="Gene3D" id="3.30.160.20">
    <property type="match status" value="1"/>
</dbReference>
<dbReference type="PANTHER" id="PTHR48277">
    <property type="entry name" value="MITOCHONDRIAL RIBOSOMAL PROTEIN S5"/>
    <property type="match status" value="1"/>
</dbReference>
<feature type="domain" description="S5 DRBM" evidence="11">
    <location>
        <begin position="156"/>
        <end position="219"/>
    </location>
</feature>
<dbReference type="InterPro" id="IPR014721">
    <property type="entry name" value="Ribsml_uS5_D2-typ_fold_subgr"/>
</dbReference>
<dbReference type="Pfam" id="PF00333">
    <property type="entry name" value="Ribosomal_S5"/>
    <property type="match status" value="1"/>
</dbReference>
<dbReference type="InterPro" id="IPR000851">
    <property type="entry name" value="Ribosomal_uS5"/>
</dbReference>
<keyword evidence="4" id="KW-0694">RNA-binding</keyword>
<proteinExistence type="inferred from homology"/>
<dbReference type="FunFam" id="3.30.230.10:FF:000002">
    <property type="entry name" value="30S ribosomal protein S5"/>
    <property type="match status" value="1"/>
</dbReference>
<evidence type="ECO:0000256" key="7">
    <source>
        <dbReference type="ARBA" id="ARBA00025844"/>
    </source>
</evidence>
<dbReference type="SUPFAM" id="SSF54211">
    <property type="entry name" value="Ribosomal protein S5 domain 2-like"/>
    <property type="match status" value="1"/>
</dbReference>
<name>A0A1Y1II59_KLENI</name>
<dbReference type="Gene3D" id="3.30.230.10">
    <property type="match status" value="1"/>
</dbReference>
<evidence type="ECO:0000313" key="12">
    <source>
        <dbReference type="EMBL" id="GAQ88337.1"/>
    </source>
</evidence>
<dbReference type="PANTHER" id="PTHR48277:SF1">
    <property type="entry name" value="MITOCHONDRIAL RIBOSOMAL PROTEIN S5"/>
    <property type="match status" value="1"/>
</dbReference>
<dbReference type="InterPro" id="IPR013810">
    <property type="entry name" value="Ribosomal_uS5_N"/>
</dbReference>
<organism evidence="12 13">
    <name type="scientific">Klebsormidium nitens</name>
    <name type="common">Green alga</name>
    <name type="synonym">Ulothrix nitens</name>
    <dbReference type="NCBI Taxonomy" id="105231"/>
    <lineage>
        <taxon>Eukaryota</taxon>
        <taxon>Viridiplantae</taxon>
        <taxon>Streptophyta</taxon>
        <taxon>Klebsormidiophyceae</taxon>
        <taxon>Klebsormidiales</taxon>
        <taxon>Klebsormidiaceae</taxon>
        <taxon>Klebsormidium</taxon>
    </lineage>
</organism>